<dbReference type="RefSeq" id="WP_168823759.1">
    <property type="nucleotide sequence ID" value="NZ_JABAEB010000003.1"/>
</dbReference>
<evidence type="ECO:0000313" key="1">
    <source>
        <dbReference type="EMBL" id="NLQ22313.1"/>
    </source>
</evidence>
<gene>
    <name evidence="1" type="ORF">HGO26_05390</name>
</gene>
<keyword evidence="2" id="KW-1185">Reference proteome</keyword>
<dbReference type="Proteomes" id="UP000527352">
    <property type="component" value="Unassembled WGS sequence"/>
</dbReference>
<name>A0ABX1KJH0_9GAMM</name>
<comment type="caution">
    <text evidence="1">The sequence shown here is derived from an EMBL/GenBank/DDBJ whole genome shotgun (WGS) entry which is preliminary data.</text>
</comment>
<dbReference type="EMBL" id="JABAEB010000003">
    <property type="protein sequence ID" value="NLQ22313.1"/>
    <property type="molecule type" value="Genomic_DNA"/>
</dbReference>
<reference evidence="1 2" key="1">
    <citation type="submission" date="2020-04" db="EMBL/GenBank/DDBJ databases">
        <title>The first description of lens atrophy caused by putative novel Shewanella sp. that is a new emerging pathogen for cultured rainbow trout?</title>
        <authorList>
            <person name="Saticioglu I.B."/>
            <person name="Duman M."/>
            <person name="Altun S."/>
        </authorList>
    </citation>
    <scope>NUCLEOTIDE SEQUENCE [LARGE SCALE GENOMIC DNA]</scope>
    <source>
        <strain evidence="1 2">S-1</strain>
    </source>
</reference>
<protein>
    <submittedName>
        <fullName evidence="1">Uncharacterized protein</fullName>
    </submittedName>
</protein>
<proteinExistence type="predicted"/>
<accession>A0ABX1KJH0</accession>
<evidence type="ECO:0000313" key="2">
    <source>
        <dbReference type="Proteomes" id="UP000527352"/>
    </source>
</evidence>
<sequence>MAAQVNFVEENKNFPIEIELKGEALWFTKKAAIELNKKLDSAIALMLEHEAISNKGGE</sequence>
<organism evidence="1 2">
    <name type="scientific">Shewanella oncorhynchi</name>
    <dbReference type="NCBI Taxonomy" id="2726434"/>
    <lineage>
        <taxon>Bacteria</taxon>
        <taxon>Pseudomonadati</taxon>
        <taxon>Pseudomonadota</taxon>
        <taxon>Gammaproteobacteria</taxon>
        <taxon>Alteromonadales</taxon>
        <taxon>Shewanellaceae</taxon>
        <taxon>Shewanella</taxon>
    </lineage>
</organism>